<evidence type="ECO:0000313" key="10">
    <source>
        <dbReference type="EMBL" id="CDI82452.1"/>
    </source>
</evidence>
<keyword evidence="7 8" id="KW-0456">Lyase</keyword>
<dbReference type="PROSITE" id="PS01350">
    <property type="entry name" value="ISPF"/>
    <property type="match status" value="1"/>
</dbReference>
<evidence type="ECO:0000259" key="9">
    <source>
        <dbReference type="Pfam" id="PF02542"/>
    </source>
</evidence>
<reference evidence="10" key="1">
    <citation type="submission" date="2013-10" db="EMBL/GenBank/DDBJ databases">
        <title>Genomic analysis of the causative agents of coccidiosis in chickens.</title>
        <authorList>
            <person name="Reid A.J."/>
            <person name="Blake D."/>
            <person name="Billington K."/>
            <person name="Browne H."/>
            <person name="Dunn M."/>
            <person name="Hung S."/>
            <person name="Kawahara F."/>
            <person name="Miranda-Saavedra D."/>
            <person name="Mourier T."/>
            <person name="Nagra H."/>
            <person name="Otto T.D."/>
            <person name="Rawlings N."/>
            <person name="Sanchez A."/>
            <person name="Sanders M."/>
            <person name="Subramaniam C."/>
            <person name="Tay Y."/>
            <person name="Dear P."/>
            <person name="Doerig C."/>
            <person name="Gruber A."/>
            <person name="Parkinson J."/>
            <person name="Shirley M."/>
            <person name="Wan K.L."/>
            <person name="Berriman M."/>
            <person name="Tomley F."/>
            <person name="Pain A."/>
        </authorList>
    </citation>
    <scope>NUCLEOTIDE SEQUENCE [LARGE SCALE GENOMIC DNA]</scope>
    <source>
        <strain evidence="10">Houghton</strain>
    </source>
</reference>
<comment type="catalytic activity">
    <reaction evidence="1 8">
        <text>4-CDP-2-C-methyl-D-erythritol 2-phosphate = 2-C-methyl-D-erythritol 2,4-cyclic diphosphate + CMP</text>
        <dbReference type="Rhea" id="RHEA:23864"/>
        <dbReference type="ChEBI" id="CHEBI:57919"/>
        <dbReference type="ChEBI" id="CHEBI:58483"/>
        <dbReference type="ChEBI" id="CHEBI:60377"/>
        <dbReference type="EC" id="4.6.1.12"/>
    </reaction>
</comment>
<dbReference type="AlphaFoldDB" id="U6GS92"/>
<dbReference type="PANTHER" id="PTHR43181">
    <property type="entry name" value="2-C-METHYL-D-ERYTHRITOL 2,4-CYCLODIPHOSPHATE SYNTHASE, CHLOROPLASTIC"/>
    <property type="match status" value="1"/>
</dbReference>
<keyword evidence="6 8" id="KW-0414">Isoprene biosynthesis</keyword>
<evidence type="ECO:0000256" key="5">
    <source>
        <dbReference type="ARBA" id="ARBA00022723"/>
    </source>
</evidence>
<dbReference type="RefSeq" id="XP_013248140.1">
    <property type="nucleotide sequence ID" value="XM_013392686.1"/>
</dbReference>
<dbReference type="CDD" id="cd00554">
    <property type="entry name" value="MECDP_synthase"/>
    <property type="match status" value="1"/>
</dbReference>
<dbReference type="HAMAP" id="MF_00107">
    <property type="entry name" value="IspF"/>
    <property type="match status" value="1"/>
</dbReference>
<evidence type="ECO:0000256" key="1">
    <source>
        <dbReference type="ARBA" id="ARBA00000200"/>
    </source>
</evidence>
<gene>
    <name evidence="10" type="ORF">EAH_00028000</name>
</gene>
<dbReference type="InterPro" id="IPR036571">
    <property type="entry name" value="MECDP_synthase_sf"/>
</dbReference>
<feature type="domain" description="2-C-methyl-D-erythritol 2,4-cyclodiphosphate synthase" evidence="9">
    <location>
        <begin position="279"/>
        <end position="405"/>
    </location>
</feature>
<dbReference type="Gene3D" id="3.30.1330.50">
    <property type="entry name" value="2-C-methyl-D-erythritol 2,4-cyclodiphosphate synthase"/>
    <property type="match status" value="1"/>
</dbReference>
<keyword evidence="5" id="KW-0479">Metal-binding</keyword>
<dbReference type="GO" id="GO:0008685">
    <property type="term" value="F:2-C-methyl-D-erythritol 2,4-cyclodiphosphate synthase activity"/>
    <property type="evidence" value="ECO:0007669"/>
    <property type="project" value="UniProtKB-EC"/>
</dbReference>
<evidence type="ECO:0000256" key="2">
    <source>
        <dbReference type="ARBA" id="ARBA00001968"/>
    </source>
</evidence>
<comment type="similarity">
    <text evidence="8">Belongs to the IspF family.</text>
</comment>
<accession>U6GS92</accession>
<dbReference type="OrthoDB" id="2015434at2759"/>
<dbReference type="InterPro" id="IPR020555">
    <property type="entry name" value="MECDP_synthase_CS"/>
</dbReference>
<dbReference type="Proteomes" id="UP000018050">
    <property type="component" value="Unassembled WGS sequence"/>
</dbReference>
<dbReference type="VEuPathDB" id="ToxoDB:EAH_00028000"/>
<dbReference type="GO" id="GO:0046872">
    <property type="term" value="F:metal ion binding"/>
    <property type="evidence" value="ECO:0007669"/>
    <property type="project" value="UniProtKB-KW"/>
</dbReference>
<evidence type="ECO:0000256" key="8">
    <source>
        <dbReference type="RuleBase" id="RU004395"/>
    </source>
</evidence>
<dbReference type="PANTHER" id="PTHR43181:SF1">
    <property type="entry name" value="2-C-METHYL-D-ERYTHRITOL 2,4-CYCLODIPHOSPHATE SYNTHASE, CHLOROPLASTIC"/>
    <property type="match status" value="1"/>
</dbReference>
<reference evidence="10" key="2">
    <citation type="submission" date="2013-10" db="EMBL/GenBank/DDBJ databases">
        <authorList>
            <person name="Aslett M."/>
        </authorList>
    </citation>
    <scope>NUCLEOTIDE SEQUENCE [LARGE SCALE GENOMIC DNA]</scope>
    <source>
        <strain evidence="10">Houghton</strain>
    </source>
</reference>
<evidence type="ECO:0000256" key="4">
    <source>
        <dbReference type="ARBA" id="ARBA00012579"/>
    </source>
</evidence>
<dbReference type="GO" id="GO:0019288">
    <property type="term" value="P:isopentenyl diphosphate biosynthetic process, methylerythritol 4-phosphate pathway"/>
    <property type="evidence" value="ECO:0007669"/>
    <property type="project" value="UniProtKB-UniPathway"/>
</dbReference>
<dbReference type="GeneID" id="25270870"/>
<protein>
    <recommendedName>
        <fullName evidence="4 8">2-C-methyl-D-erythritol 2,4-cyclodiphosphate synthase</fullName>
        <ecNumber evidence="4 8">4.6.1.12</ecNumber>
    </recommendedName>
</protein>
<evidence type="ECO:0000256" key="3">
    <source>
        <dbReference type="ARBA" id="ARBA00004709"/>
    </source>
</evidence>
<organism evidence="10 11">
    <name type="scientific">Eimeria acervulina</name>
    <name type="common">Coccidian parasite</name>
    <dbReference type="NCBI Taxonomy" id="5801"/>
    <lineage>
        <taxon>Eukaryota</taxon>
        <taxon>Sar</taxon>
        <taxon>Alveolata</taxon>
        <taxon>Apicomplexa</taxon>
        <taxon>Conoidasida</taxon>
        <taxon>Coccidia</taxon>
        <taxon>Eucoccidiorida</taxon>
        <taxon>Eimeriorina</taxon>
        <taxon>Eimeriidae</taxon>
        <taxon>Eimeria</taxon>
    </lineage>
</organism>
<dbReference type="UniPathway" id="UPA00056">
    <property type="reaction ID" value="UER00095"/>
</dbReference>
<dbReference type="NCBIfam" id="TIGR00151">
    <property type="entry name" value="ispF"/>
    <property type="match status" value="1"/>
</dbReference>
<dbReference type="EMBL" id="HG672401">
    <property type="protein sequence ID" value="CDI82452.1"/>
    <property type="molecule type" value="Genomic_DNA"/>
</dbReference>
<dbReference type="Pfam" id="PF02542">
    <property type="entry name" value="YgbB"/>
    <property type="match status" value="1"/>
</dbReference>
<dbReference type="EC" id="4.6.1.12" evidence="4 8"/>
<sequence>MVLQLQQRRRPLLQRRELAATAAAAGAAVCCSCCASGDSLRPALMQLHVLRYALCSSLSGNRKSPAAAAATAAVVTFPISSPAFLKGSLQSHLVCRLQRLQQPQQRHLQQRGSLTAFIRPLVAGATAVHTAAAASVAATAAPTRVAALQAAADNSAATAAPPGTAATAATAPHLPFRIGHGYDMHRLSMDPKIITGPLVLAGVSFASEAAEAAAKVAAAAAASRQQPKAIELAEAAATAAFYGGRRLLSAASLGLRRLWRCGAATASSSSCNTSNSNFALGVIAHSDGDVVLHAAADAIFAAAGAADIGQQFPDTAAENKGRNSKDFVAAAAAAAASAGYTVAQLDVTLLLQRPRIGSKKQQMIENLAAALGISSTQVSIKAKTGEGIGPVGRSEAVECHAVVLLQRNGLRTPY</sequence>
<name>U6GS92_EIMAC</name>
<dbReference type="InterPro" id="IPR003526">
    <property type="entry name" value="MECDP_synthase"/>
</dbReference>
<comment type="pathway">
    <text evidence="3">Isoprenoid biosynthesis; isopentenyl diphosphate biosynthesis via DXP pathway; isopentenyl diphosphate from 1-deoxy-D-xylulose 5-phosphate: step 4/6.</text>
</comment>
<evidence type="ECO:0000256" key="6">
    <source>
        <dbReference type="ARBA" id="ARBA00023229"/>
    </source>
</evidence>
<comment type="cofactor">
    <cofactor evidence="2">
        <name>a divalent metal cation</name>
        <dbReference type="ChEBI" id="CHEBI:60240"/>
    </cofactor>
</comment>
<proteinExistence type="inferred from homology"/>
<dbReference type="OMA" id="YDMHRLS"/>
<dbReference type="SUPFAM" id="SSF69765">
    <property type="entry name" value="IpsF-like"/>
    <property type="match status" value="1"/>
</dbReference>
<evidence type="ECO:0000313" key="11">
    <source>
        <dbReference type="Proteomes" id="UP000018050"/>
    </source>
</evidence>
<dbReference type="GO" id="GO:0016114">
    <property type="term" value="P:terpenoid biosynthetic process"/>
    <property type="evidence" value="ECO:0007669"/>
    <property type="project" value="InterPro"/>
</dbReference>
<evidence type="ECO:0000256" key="7">
    <source>
        <dbReference type="ARBA" id="ARBA00023239"/>
    </source>
</evidence>
<keyword evidence="11" id="KW-1185">Reference proteome</keyword>